<keyword evidence="9" id="KW-1185">Reference proteome</keyword>
<evidence type="ECO:0000256" key="3">
    <source>
        <dbReference type="ARBA" id="ARBA00022692"/>
    </source>
</evidence>
<protein>
    <submittedName>
        <fullName evidence="8">MFS transporter</fullName>
    </submittedName>
</protein>
<accession>A0ABT2H6R9</accession>
<keyword evidence="2" id="KW-1003">Cell membrane</keyword>
<feature type="transmembrane region" description="Helical" evidence="6">
    <location>
        <begin position="355"/>
        <end position="376"/>
    </location>
</feature>
<feature type="transmembrane region" description="Helical" evidence="6">
    <location>
        <begin position="316"/>
        <end position="334"/>
    </location>
</feature>
<organism evidence="8 9">
    <name type="scientific">Herbiconiux daphne</name>
    <dbReference type="NCBI Taxonomy" id="2970914"/>
    <lineage>
        <taxon>Bacteria</taxon>
        <taxon>Bacillati</taxon>
        <taxon>Actinomycetota</taxon>
        <taxon>Actinomycetes</taxon>
        <taxon>Micrococcales</taxon>
        <taxon>Microbacteriaceae</taxon>
        <taxon>Herbiconiux</taxon>
    </lineage>
</organism>
<evidence type="ECO:0000256" key="2">
    <source>
        <dbReference type="ARBA" id="ARBA00022475"/>
    </source>
</evidence>
<dbReference type="RefSeq" id="WP_259540559.1">
    <property type="nucleotide sequence ID" value="NZ_JANLCJ010000007.1"/>
</dbReference>
<dbReference type="InterPro" id="IPR011701">
    <property type="entry name" value="MFS"/>
</dbReference>
<dbReference type="InterPro" id="IPR036259">
    <property type="entry name" value="MFS_trans_sf"/>
</dbReference>
<proteinExistence type="predicted"/>
<feature type="transmembrane region" description="Helical" evidence="6">
    <location>
        <begin position="258"/>
        <end position="277"/>
    </location>
</feature>
<dbReference type="SUPFAM" id="SSF103473">
    <property type="entry name" value="MFS general substrate transporter"/>
    <property type="match status" value="1"/>
</dbReference>
<dbReference type="InterPro" id="IPR020846">
    <property type="entry name" value="MFS_dom"/>
</dbReference>
<feature type="domain" description="Major facilitator superfamily (MFS) profile" evidence="7">
    <location>
        <begin position="222"/>
        <end position="419"/>
    </location>
</feature>
<evidence type="ECO:0000256" key="1">
    <source>
        <dbReference type="ARBA" id="ARBA00004651"/>
    </source>
</evidence>
<dbReference type="EMBL" id="JANLCJ010000007">
    <property type="protein sequence ID" value="MCS5735617.1"/>
    <property type="molecule type" value="Genomic_DNA"/>
</dbReference>
<feature type="transmembrane region" description="Helical" evidence="6">
    <location>
        <begin position="289"/>
        <end position="310"/>
    </location>
</feature>
<evidence type="ECO:0000256" key="5">
    <source>
        <dbReference type="ARBA" id="ARBA00023136"/>
    </source>
</evidence>
<feature type="transmembrane region" description="Helical" evidence="6">
    <location>
        <begin position="50"/>
        <end position="69"/>
    </location>
</feature>
<dbReference type="CDD" id="cd06173">
    <property type="entry name" value="MFS_MefA_like"/>
    <property type="match status" value="1"/>
</dbReference>
<evidence type="ECO:0000256" key="4">
    <source>
        <dbReference type="ARBA" id="ARBA00022989"/>
    </source>
</evidence>
<comment type="caution">
    <text evidence="8">The sequence shown here is derived from an EMBL/GenBank/DDBJ whole genome shotgun (WGS) entry which is preliminary data.</text>
</comment>
<evidence type="ECO:0000259" key="7">
    <source>
        <dbReference type="PROSITE" id="PS50850"/>
    </source>
</evidence>
<dbReference type="Gene3D" id="1.20.1250.20">
    <property type="entry name" value="MFS general substrate transporter like domains"/>
    <property type="match status" value="1"/>
</dbReference>
<gene>
    <name evidence="8" type="ORF">N1032_17880</name>
</gene>
<dbReference type="PANTHER" id="PTHR23513:SF6">
    <property type="entry name" value="MAJOR FACILITATOR SUPERFAMILY ASSOCIATED DOMAIN-CONTAINING PROTEIN"/>
    <property type="match status" value="1"/>
</dbReference>
<sequence length="419" mass="42881">MTTVTNAWRVPAFRKVWGASALSSLGAEIGELAVPVLALVTLGATAAELSFVRAALLAPYLLLTLWLGVLVDRMPRRPLMIVADLGRGILLLAVCGLALAGWLTVPMLIGAAVLVGSLTVLYSLADFSFLPQVVDEPALIDANARITATQSAIGVAGAGLGGVLVQALTAPLAVGVNAVGYLFSAALISRIRVTEPRRSRHERSSALAEARAGVAVLWRHPVLRALVGEASLWNLGNEVLMIALSVLLLQTLGYGPVVLGLVLTGVGVGAFVGSIRSQWLTARFGYGRSLIVAMAFGNTAPFVGVLLAGLPGWPGIAGLAAAFVVSGIGIGVANSQAVSLRQLAVTPDLRGRVNAAYRLVSWGALSLGALAGGALVTAVGPWAGGLIGAAAMATASLPVIFSPVRRLRALDEITAPPTA</sequence>
<reference evidence="8" key="1">
    <citation type="submission" date="2022-08" db="EMBL/GenBank/DDBJ databases">
        <authorList>
            <person name="Deng Y."/>
            <person name="Han X.-F."/>
            <person name="Zhang Y.-Q."/>
        </authorList>
    </citation>
    <scope>NUCLEOTIDE SEQUENCE</scope>
    <source>
        <strain evidence="8">CPCC 203386</strain>
    </source>
</reference>
<comment type="subcellular location">
    <subcellularLocation>
        <location evidence="1">Cell membrane</location>
        <topology evidence="1">Multi-pass membrane protein</topology>
    </subcellularLocation>
</comment>
<keyword evidence="3 6" id="KW-0812">Transmembrane</keyword>
<dbReference type="PANTHER" id="PTHR23513">
    <property type="entry name" value="INTEGRAL MEMBRANE EFFLUX PROTEIN-RELATED"/>
    <property type="match status" value="1"/>
</dbReference>
<keyword evidence="4 6" id="KW-1133">Transmembrane helix</keyword>
<dbReference type="Pfam" id="PF07690">
    <property type="entry name" value="MFS_1"/>
    <property type="match status" value="1"/>
</dbReference>
<dbReference type="Proteomes" id="UP001165586">
    <property type="component" value="Unassembled WGS sequence"/>
</dbReference>
<evidence type="ECO:0000256" key="6">
    <source>
        <dbReference type="SAM" id="Phobius"/>
    </source>
</evidence>
<evidence type="ECO:0000313" key="9">
    <source>
        <dbReference type="Proteomes" id="UP001165586"/>
    </source>
</evidence>
<feature type="transmembrane region" description="Helical" evidence="6">
    <location>
        <begin position="382"/>
        <end position="401"/>
    </location>
</feature>
<feature type="transmembrane region" description="Helical" evidence="6">
    <location>
        <begin position="21"/>
        <end position="44"/>
    </location>
</feature>
<dbReference type="PROSITE" id="PS50850">
    <property type="entry name" value="MFS"/>
    <property type="match status" value="1"/>
</dbReference>
<feature type="transmembrane region" description="Helical" evidence="6">
    <location>
        <begin position="89"/>
        <end position="122"/>
    </location>
</feature>
<name>A0ABT2H6R9_9MICO</name>
<keyword evidence="5 6" id="KW-0472">Membrane</keyword>
<evidence type="ECO:0000313" key="8">
    <source>
        <dbReference type="EMBL" id="MCS5735617.1"/>
    </source>
</evidence>